<gene>
    <name evidence="1" type="ORF">SAMN05216234_1743</name>
</gene>
<dbReference type="Proteomes" id="UP000199227">
    <property type="component" value="Unassembled WGS sequence"/>
</dbReference>
<dbReference type="EMBL" id="FOXB01000074">
    <property type="protein sequence ID" value="SFP99738.1"/>
    <property type="molecule type" value="Genomic_DNA"/>
</dbReference>
<protein>
    <submittedName>
        <fullName evidence="1">mRNA-degrading endonuclease, toxin component of the MazEF toxin-antitoxin module</fullName>
    </submittedName>
</protein>
<dbReference type="InterPro" id="IPR003477">
    <property type="entry name" value="PemK-like"/>
</dbReference>
<dbReference type="AlphaFoldDB" id="A0A1I5UWZ4"/>
<proteinExistence type="predicted"/>
<dbReference type="Pfam" id="PF02452">
    <property type="entry name" value="PemK_toxin"/>
    <property type="match status" value="1"/>
</dbReference>
<dbReference type="InterPro" id="IPR011067">
    <property type="entry name" value="Plasmid_toxin/cell-grow_inhib"/>
</dbReference>
<dbReference type="SUPFAM" id="SSF50118">
    <property type="entry name" value="Cell growth inhibitor/plasmid maintenance toxic component"/>
    <property type="match status" value="1"/>
</dbReference>
<reference evidence="1 2" key="1">
    <citation type="submission" date="2016-10" db="EMBL/GenBank/DDBJ databases">
        <authorList>
            <person name="de Groot N.N."/>
        </authorList>
    </citation>
    <scope>NUCLEOTIDE SEQUENCE [LARGE SCALE GENOMIC DNA]</scope>
    <source>
        <strain evidence="1 2">EP1-55-1</strain>
    </source>
</reference>
<keyword evidence="1" id="KW-0540">Nuclease</keyword>
<dbReference type="Gene3D" id="2.30.30.110">
    <property type="match status" value="1"/>
</dbReference>
<accession>A0A1I5UWZ4</accession>
<dbReference type="STRING" id="223786.SAMN05216234_1743"/>
<organism evidence="1 2">
    <name type="scientific">Hydrogenimonas thermophila</name>
    <dbReference type="NCBI Taxonomy" id="223786"/>
    <lineage>
        <taxon>Bacteria</taxon>
        <taxon>Pseudomonadati</taxon>
        <taxon>Campylobacterota</taxon>
        <taxon>Epsilonproteobacteria</taxon>
        <taxon>Campylobacterales</taxon>
        <taxon>Hydrogenimonadaceae</taxon>
        <taxon>Hydrogenimonas</taxon>
    </lineage>
</organism>
<evidence type="ECO:0000313" key="2">
    <source>
        <dbReference type="Proteomes" id="UP000199227"/>
    </source>
</evidence>
<name>A0A1I5UWZ4_9BACT</name>
<evidence type="ECO:0000313" key="1">
    <source>
        <dbReference type="EMBL" id="SFP99738.1"/>
    </source>
</evidence>
<dbReference type="GO" id="GO:0004519">
    <property type="term" value="F:endonuclease activity"/>
    <property type="evidence" value="ECO:0007669"/>
    <property type="project" value="UniProtKB-KW"/>
</dbReference>
<sequence>MNSIHQWQVILLHFGEYLDKFDTESSYCKDDLKNGVNIGREFSEPHMAIVLSPNALCKGDTVLVVPITEYTNGDERHWDKVVLRKSKHSFLHKDSSVHLSAIRNISKKRIIKSILSHINKDVKKEIKDKICSMLRI</sequence>
<keyword evidence="1" id="KW-0378">Hydrolase</keyword>
<keyword evidence="1" id="KW-0255">Endonuclease</keyword>
<dbReference type="GO" id="GO:0003677">
    <property type="term" value="F:DNA binding"/>
    <property type="evidence" value="ECO:0007669"/>
    <property type="project" value="InterPro"/>
</dbReference>
<keyword evidence="2" id="KW-1185">Reference proteome</keyword>
<dbReference type="RefSeq" id="WP_092914312.1">
    <property type="nucleotide sequence ID" value="NZ_FOXB01000074.1"/>
</dbReference>